<reference evidence="2" key="2">
    <citation type="submission" date="2016-06" db="EMBL/GenBank/DDBJ databases">
        <title>The genome of a short-lived fish provides insights into sex chromosome evolution and the genetic control of aging.</title>
        <authorList>
            <person name="Reichwald K."/>
            <person name="Felder M."/>
            <person name="Petzold A."/>
            <person name="Koch P."/>
            <person name="Groth M."/>
            <person name="Platzer M."/>
        </authorList>
    </citation>
    <scope>NUCLEOTIDE SEQUENCE</scope>
    <source>
        <tissue evidence="2">Brain</tissue>
    </source>
</reference>
<dbReference type="AlphaFoldDB" id="A0A1A8MSD6"/>
<gene>
    <name evidence="2" type="primary">RELN</name>
</gene>
<reference evidence="2" key="1">
    <citation type="submission" date="2016-05" db="EMBL/GenBank/DDBJ databases">
        <authorList>
            <person name="Lavstsen T."/>
            <person name="Jespersen J.S."/>
        </authorList>
    </citation>
    <scope>NUCLEOTIDE SEQUENCE</scope>
    <source>
        <tissue evidence="2">Brain</tissue>
    </source>
</reference>
<proteinExistence type="predicted"/>
<feature type="non-terminal residue" evidence="2">
    <location>
        <position position="68"/>
    </location>
</feature>
<name>A0A1A8MSD6_9TELE</name>
<dbReference type="EMBL" id="HAEF01018646">
    <property type="protein sequence ID" value="SBR59805.1"/>
    <property type="molecule type" value="Transcribed_RNA"/>
</dbReference>
<feature type="signal peptide" evidence="1">
    <location>
        <begin position="1"/>
        <end position="30"/>
    </location>
</feature>
<keyword evidence="1" id="KW-0732">Signal</keyword>
<protein>
    <submittedName>
        <fullName evidence="2">Reelin</fullName>
    </submittedName>
</protein>
<accession>A0A1A8MSD6</accession>
<organism evidence="2">
    <name type="scientific">Nothobranchius pienaari</name>
    <dbReference type="NCBI Taxonomy" id="704102"/>
    <lineage>
        <taxon>Eukaryota</taxon>
        <taxon>Metazoa</taxon>
        <taxon>Chordata</taxon>
        <taxon>Craniata</taxon>
        <taxon>Vertebrata</taxon>
        <taxon>Euteleostomi</taxon>
        <taxon>Actinopterygii</taxon>
        <taxon>Neopterygii</taxon>
        <taxon>Teleostei</taxon>
        <taxon>Neoteleostei</taxon>
        <taxon>Acanthomorphata</taxon>
        <taxon>Ovalentaria</taxon>
        <taxon>Atherinomorphae</taxon>
        <taxon>Cyprinodontiformes</taxon>
        <taxon>Nothobranchiidae</taxon>
        <taxon>Nothobranchius</taxon>
    </lineage>
</organism>
<sequence>PCAAWHPHTCCTVLHQPWLWLVPACQQCEPGVFHQPWSLVVSAAHRVSTGALCRTTSTTQHHLLLRQL</sequence>
<feature type="non-terminal residue" evidence="2">
    <location>
        <position position="1"/>
    </location>
</feature>
<evidence type="ECO:0000256" key="1">
    <source>
        <dbReference type="SAM" id="SignalP"/>
    </source>
</evidence>
<evidence type="ECO:0000313" key="2">
    <source>
        <dbReference type="EMBL" id="SBR59805.1"/>
    </source>
</evidence>
<feature type="chain" id="PRO_5008375098" evidence="1">
    <location>
        <begin position="31"/>
        <end position="68"/>
    </location>
</feature>